<dbReference type="Pfam" id="PF12974">
    <property type="entry name" value="Phosphonate-bd"/>
    <property type="match status" value="1"/>
</dbReference>
<keyword evidence="1" id="KW-0812">Transmembrane</keyword>
<dbReference type="PANTHER" id="PTHR35841">
    <property type="entry name" value="PHOSPHONATES-BINDING PERIPLASMIC PROTEIN"/>
    <property type="match status" value="1"/>
</dbReference>
<evidence type="ECO:0000256" key="1">
    <source>
        <dbReference type="SAM" id="Phobius"/>
    </source>
</evidence>
<proteinExistence type="predicted"/>
<dbReference type="Proteomes" id="UP000240010">
    <property type="component" value="Unassembled WGS sequence"/>
</dbReference>
<dbReference type="AlphaFoldDB" id="A0A2S6HIW9"/>
<dbReference type="SUPFAM" id="SSF53850">
    <property type="entry name" value="Periplasmic binding protein-like II"/>
    <property type="match status" value="1"/>
</dbReference>
<dbReference type="EMBL" id="PTIZ01000002">
    <property type="protein sequence ID" value="PPK77343.1"/>
    <property type="molecule type" value="Genomic_DNA"/>
</dbReference>
<accession>A0A2S6HIW9</accession>
<dbReference type="PANTHER" id="PTHR35841:SF1">
    <property type="entry name" value="PHOSPHONATES-BINDING PERIPLASMIC PROTEIN"/>
    <property type="match status" value="1"/>
</dbReference>
<sequence>MTAAAELRPYIMIEILRRYSLITLLVIFNFTVSAAAFPLESVTDNAKTAQISKEGSEHPQETVIMKWWKLLLDLPLLAGWNKQSDDIYEPSFSTQSKSKAPKYIIGIHPLHNPKRLFEVYGPIVDFLNANIPEADFTLEASRNYEEFDRKLYSGHFDFAMPNPYQTVNSLKHGYRVFGKMADDDDFRGIILVRRDSGINTVADLKGKAVSYPAPTALAATMMPQYYLHTHGIDINRDIENRYVGSQESSIINVLRGHVAAGATWPVPWKTFSKENPQLADQLEVKWQTEPLQNNGWVVRKDLPTAVIDKFAALLFDLAKHEQGRAMLARIPVTRFEPANDDSYEPVQAFIATFIKTVRPLE</sequence>
<name>A0A2S6HIW9_9GAMM</name>
<keyword evidence="1" id="KW-1133">Transmembrane helix</keyword>
<dbReference type="CDD" id="cd01071">
    <property type="entry name" value="PBP2_PhnD_like"/>
    <property type="match status" value="1"/>
</dbReference>
<comment type="caution">
    <text evidence="2">The sequence shown here is derived from an EMBL/GenBank/DDBJ whole genome shotgun (WGS) entry which is preliminary data.</text>
</comment>
<reference evidence="2 3" key="1">
    <citation type="submission" date="2018-02" db="EMBL/GenBank/DDBJ databases">
        <title>Subsurface microbial communities from deep shales in Ohio and West Virginia, USA.</title>
        <authorList>
            <person name="Wrighton K."/>
        </authorList>
    </citation>
    <scope>NUCLEOTIDE SEQUENCE [LARGE SCALE GENOMIC DNA]</scope>
    <source>
        <strain evidence="2 3">OWC-DMM</strain>
    </source>
</reference>
<dbReference type="Gene3D" id="3.40.190.10">
    <property type="entry name" value="Periplasmic binding protein-like II"/>
    <property type="match status" value="2"/>
</dbReference>
<feature type="transmembrane region" description="Helical" evidence="1">
    <location>
        <begin position="21"/>
        <end position="39"/>
    </location>
</feature>
<keyword evidence="1" id="KW-0472">Membrane</keyword>
<organism evidence="2 3">
    <name type="scientific">Methylobacter tundripaludum</name>
    <dbReference type="NCBI Taxonomy" id="173365"/>
    <lineage>
        <taxon>Bacteria</taxon>
        <taxon>Pseudomonadati</taxon>
        <taxon>Pseudomonadota</taxon>
        <taxon>Gammaproteobacteria</taxon>
        <taxon>Methylococcales</taxon>
        <taxon>Methylococcaceae</taxon>
        <taxon>Methylobacter</taxon>
    </lineage>
</organism>
<evidence type="ECO:0000313" key="3">
    <source>
        <dbReference type="Proteomes" id="UP000240010"/>
    </source>
</evidence>
<evidence type="ECO:0000313" key="2">
    <source>
        <dbReference type="EMBL" id="PPK77343.1"/>
    </source>
</evidence>
<gene>
    <name evidence="2" type="ORF">B0F87_102455</name>
</gene>
<protein>
    <submittedName>
        <fullName evidence="2">Phosphonate transport system substrate-binding protein</fullName>
    </submittedName>
</protein>